<feature type="signal peptide" evidence="1">
    <location>
        <begin position="1"/>
        <end position="17"/>
    </location>
</feature>
<keyword evidence="1" id="KW-0732">Signal</keyword>
<dbReference type="Proteomes" id="UP000249363">
    <property type="component" value="Unassembled WGS sequence"/>
</dbReference>
<dbReference type="AlphaFoldDB" id="A0A364L1W5"/>
<evidence type="ECO:0000256" key="1">
    <source>
        <dbReference type="SAM" id="SignalP"/>
    </source>
</evidence>
<evidence type="ECO:0000313" key="3">
    <source>
        <dbReference type="EMBL" id="RAO69797.1"/>
    </source>
</evidence>
<comment type="caution">
    <text evidence="3">The sequence shown here is derived from an EMBL/GenBank/DDBJ whole genome shotgun (WGS) entry which is preliminary data.</text>
</comment>
<evidence type="ECO:0000313" key="4">
    <source>
        <dbReference type="Proteomes" id="UP000249363"/>
    </source>
</evidence>
<dbReference type="STRING" id="1196081.A0A364L1W5"/>
<dbReference type="InterPro" id="IPR022013">
    <property type="entry name" value="CBP"/>
</dbReference>
<feature type="domain" description="Fungal calcium binding protein" evidence="2">
    <location>
        <begin position="32"/>
        <end position="86"/>
    </location>
</feature>
<dbReference type="GeneID" id="63795025"/>
<dbReference type="RefSeq" id="XP_040734313.1">
    <property type="nucleotide sequence ID" value="XM_040878325.1"/>
</dbReference>
<dbReference type="Gene3D" id="1.10.1740.120">
    <property type="match status" value="1"/>
</dbReference>
<feature type="chain" id="PRO_5016561703" description="Fungal calcium binding protein domain-containing protein" evidence="1">
    <location>
        <begin position="18"/>
        <end position="87"/>
    </location>
</feature>
<keyword evidence="4" id="KW-1185">Reference proteome</keyword>
<name>A0A364L1W5_TALAM</name>
<proteinExistence type="predicted"/>
<accession>A0A364L1W5</accession>
<reference evidence="3 4" key="1">
    <citation type="journal article" date="2017" name="Biotechnol. Biofuels">
        <title>Differential beta-glucosidase expression as a function of carbon source availability in Talaromyces amestolkiae: a genomic and proteomic approach.</title>
        <authorList>
            <person name="de Eugenio L.I."/>
            <person name="Mendez-Liter J.A."/>
            <person name="Nieto-Dominguez M."/>
            <person name="Alonso L."/>
            <person name="Gil-Munoz J."/>
            <person name="Barriuso J."/>
            <person name="Prieto A."/>
            <person name="Martinez M.J."/>
        </authorList>
    </citation>
    <scope>NUCLEOTIDE SEQUENCE [LARGE SCALE GENOMIC DNA]</scope>
    <source>
        <strain evidence="3 4">CIB</strain>
    </source>
</reference>
<sequence>MQFTFVALTLFVSGAFAATASTEEYQSDLSTLEDSGCQTVKCVASLAADTAACGAAAAEVGLDPLADLACFGSVGASYANDVCAGCF</sequence>
<dbReference type="Pfam" id="PF12192">
    <property type="entry name" value="CBP"/>
    <property type="match status" value="1"/>
</dbReference>
<evidence type="ECO:0000259" key="2">
    <source>
        <dbReference type="Pfam" id="PF12192"/>
    </source>
</evidence>
<protein>
    <recommendedName>
        <fullName evidence="2">Fungal calcium binding protein domain-containing protein</fullName>
    </recommendedName>
</protein>
<dbReference type="EMBL" id="MIKG01000010">
    <property type="protein sequence ID" value="RAO69797.1"/>
    <property type="molecule type" value="Genomic_DNA"/>
</dbReference>
<organism evidence="3 4">
    <name type="scientific">Talaromyces amestolkiae</name>
    <dbReference type="NCBI Taxonomy" id="1196081"/>
    <lineage>
        <taxon>Eukaryota</taxon>
        <taxon>Fungi</taxon>
        <taxon>Dikarya</taxon>
        <taxon>Ascomycota</taxon>
        <taxon>Pezizomycotina</taxon>
        <taxon>Eurotiomycetes</taxon>
        <taxon>Eurotiomycetidae</taxon>
        <taxon>Eurotiales</taxon>
        <taxon>Trichocomaceae</taxon>
        <taxon>Talaromyces</taxon>
        <taxon>Talaromyces sect. Talaromyces</taxon>
    </lineage>
</organism>
<gene>
    <name evidence="3" type="ORF">BHQ10_005809</name>
</gene>